<sequence>MDNAFPYTSHMSTTPWKISALAAAALAVGWAPPASGAVTTLSPATISSDTNTTSFSDGNVTLTPFVGGTPGTFNAPSGAEPRLGMDEPGTNFNAFNDPDTNPNNGNEERLVFAFAPTVGLSQITYDFSRADGPGPDDGVIISGFTSDPGVTFSITNVNLFAVYNAGTVRLNIPGGLFSGTDVAINFDPDASRGQTLDLRVTDTTQAGAQFAIRSISYDAVPEPGMTLLGVFGLLGLLRRRR</sequence>
<keyword evidence="1" id="KW-0732">Signal</keyword>
<feature type="signal peptide" evidence="1">
    <location>
        <begin position="1"/>
        <end position="36"/>
    </location>
</feature>
<evidence type="ECO:0000313" key="3">
    <source>
        <dbReference type="Proteomes" id="UP001374893"/>
    </source>
</evidence>
<protein>
    <recommendedName>
        <fullName evidence="4">PEP-CTERM protein-sorting domain-containing protein</fullName>
    </recommendedName>
</protein>
<reference evidence="2 3" key="1">
    <citation type="submission" date="2021-06" db="EMBL/GenBank/DDBJ databases">
        <title>Complete genome of Haloferula helveola possessing various polysaccharide degrading enzymes.</title>
        <authorList>
            <person name="Takami H."/>
            <person name="Huang C."/>
            <person name="Hamasaki K."/>
        </authorList>
    </citation>
    <scope>NUCLEOTIDE SEQUENCE [LARGE SCALE GENOMIC DNA]</scope>
    <source>
        <strain evidence="2 3">CN-1</strain>
    </source>
</reference>
<gene>
    <name evidence="2" type="ORF">HAHE_36090</name>
</gene>
<accession>A0ABM7RQS9</accession>
<evidence type="ECO:0000256" key="1">
    <source>
        <dbReference type="SAM" id="SignalP"/>
    </source>
</evidence>
<evidence type="ECO:0008006" key="4">
    <source>
        <dbReference type="Google" id="ProtNLM"/>
    </source>
</evidence>
<evidence type="ECO:0000313" key="2">
    <source>
        <dbReference type="EMBL" id="BCX49701.1"/>
    </source>
</evidence>
<dbReference type="Proteomes" id="UP001374893">
    <property type="component" value="Chromosome"/>
</dbReference>
<keyword evidence="3" id="KW-1185">Reference proteome</keyword>
<feature type="chain" id="PRO_5047045117" description="PEP-CTERM protein-sorting domain-containing protein" evidence="1">
    <location>
        <begin position="37"/>
        <end position="241"/>
    </location>
</feature>
<dbReference type="EMBL" id="AP024702">
    <property type="protein sequence ID" value="BCX49701.1"/>
    <property type="molecule type" value="Genomic_DNA"/>
</dbReference>
<organism evidence="2 3">
    <name type="scientific">Haloferula helveola</name>
    <dbReference type="NCBI Taxonomy" id="490095"/>
    <lineage>
        <taxon>Bacteria</taxon>
        <taxon>Pseudomonadati</taxon>
        <taxon>Verrucomicrobiota</taxon>
        <taxon>Verrucomicrobiia</taxon>
        <taxon>Verrucomicrobiales</taxon>
        <taxon>Verrucomicrobiaceae</taxon>
        <taxon>Haloferula</taxon>
    </lineage>
</organism>
<name>A0ABM7RQS9_9BACT</name>
<proteinExistence type="predicted"/>